<dbReference type="InterPro" id="IPR050564">
    <property type="entry name" value="F420-G6PD/mer"/>
</dbReference>
<dbReference type="InterPro" id="IPR019910">
    <property type="entry name" value="Lucif-like_OxRdtase_MSMEG_4879"/>
</dbReference>
<dbReference type="EC" id="1.-.-.-" evidence="3"/>
<reference evidence="3" key="1">
    <citation type="submission" date="2022-10" db="EMBL/GenBank/DDBJ databases">
        <title>The complete genomes of actinobacterial strains from the NBC collection.</title>
        <authorList>
            <person name="Joergensen T.S."/>
            <person name="Alvarez Arevalo M."/>
            <person name="Sterndorff E.B."/>
            <person name="Faurdal D."/>
            <person name="Vuksanovic O."/>
            <person name="Mourched A.-S."/>
            <person name="Charusanti P."/>
            <person name="Shaw S."/>
            <person name="Blin K."/>
            <person name="Weber T."/>
        </authorList>
    </citation>
    <scope>NUCLEOTIDE SEQUENCE</scope>
    <source>
        <strain evidence="3">NBC_01482</strain>
    </source>
</reference>
<dbReference type="SUPFAM" id="SSF51679">
    <property type="entry name" value="Bacterial luciferase-like"/>
    <property type="match status" value="1"/>
</dbReference>
<accession>A0ABZ1YT13</accession>
<dbReference type="Gene3D" id="3.20.20.30">
    <property type="entry name" value="Luciferase-like domain"/>
    <property type="match status" value="1"/>
</dbReference>
<dbReference type="NCBIfam" id="TIGR03564">
    <property type="entry name" value="F420_MSMEG_4879"/>
    <property type="match status" value="1"/>
</dbReference>
<dbReference type="CDD" id="cd01097">
    <property type="entry name" value="Tetrahydromethanopterin_reductase"/>
    <property type="match status" value="1"/>
</dbReference>
<gene>
    <name evidence="3" type="ORF">OG563_46465</name>
</gene>
<dbReference type="PANTHER" id="PTHR43244:SF1">
    <property type="entry name" value="5,10-METHYLENETETRAHYDROMETHANOPTERIN REDUCTASE"/>
    <property type="match status" value="1"/>
</dbReference>
<dbReference type="PANTHER" id="PTHR43244">
    <property type="match status" value="1"/>
</dbReference>
<protein>
    <submittedName>
        <fullName evidence="3">TIGR03564 family F420-dependent LLM class oxidoreductase</fullName>
        <ecNumber evidence="3">1.-.-.-</ecNumber>
    </submittedName>
</protein>
<dbReference type="EMBL" id="CP109441">
    <property type="protein sequence ID" value="WUV46412.1"/>
    <property type="molecule type" value="Genomic_DNA"/>
</dbReference>
<dbReference type="GO" id="GO:0016491">
    <property type="term" value="F:oxidoreductase activity"/>
    <property type="evidence" value="ECO:0007669"/>
    <property type="project" value="UniProtKB-KW"/>
</dbReference>
<evidence type="ECO:0000313" key="3">
    <source>
        <dbReference type="EMBL" id="WUV46412.1"/>
    </source>
</evidence>
<proteinExistence type="predicted"/>
<feature type="domain" description="Luciferase-like" evidence="2">
    <location>
        <begin position="11"/>
        <end position="275"/>
    </location>
</feature>
<name>A0ABZ1YT13_9NOCA</name>
<dbReference type="RefSeq" id="WP_327099627.1">
    <property type="nucleotide sequence ID" value="NZ_CP109149.1"/>
</dbReference>
<keyword evidence="1 3" id="KW-0560">Oxidoreductase</keyword>
<dbReference type="Pfam" id="PF00296">
    <property type="entry name" value="Bac_luciferase"/>
    <property type="match status" value="1"/>
</dbReference>
<organism evidence="3 4">
    <name type="scientific">Nocardia vinacea</name>
    <dbReference type="NCBI Taxonomy" id="96468"/>
    <lineage>
        <taxon>Bacteria</taxon>
        <taxon>Bacillati</taxon>
        <taxon>Actinomycetota</taxon>
        <taxon>Actinomycetes</taxon>
        <taxon>Mycobacteriales</taxon>
        <taxon>Nocardiaceae</taxon>
        <taxon>Nocardia</taxon>
    </lineage>
</organism>
<keyword evidence="4" id="KW-1185">Reference proteome</keyword>
<evidence type="ECO:0000256" key="1">
    <source>
        <dbReference type="ARBA" id="ARBA00023002"/>
    </source>
</evidence>
<dbReference type="InterPro" id="IPR036661">
    <property type="entry name" value="Luciferase-like_sf"/>
</dbReference>
<dbReference type="InterPro" id="IPR011251">
    <property type="entry name" value="Luciferase-like_dom"/>
</dbReference>
<sequence>MTLGIALAASNSGNYVDQIVAQARSVAELGIGSVWFGQRMDYDSPALAAIVGREVPGVQVGTSAIPVVGRHPLLVSSQAQTAQAATHGRYHLGLAVGSTLAASAFGTSFDRPITRLREFLTALRELLDTGTAGFHGELLTVTPPLPTTVPGAEPRVPVLVAAMGPQALRVTGELADGTLPYLAGPKTLSEHIVPVITKTSETAPRIVAFVPAVVTSDVEGTRATAVQQLAFYEQVPSYRRVIELEGASRAAELALIGDEETIAAGIQRYYDAGATEVVLTSTDLAGPDDQHRTWTLAGALAGDRADSSTAAALPAE</sequence>
<evidence type="ECO:0000313" key="4">
    <source>
        <dbReference type="Proteomes" id="UP001432062"/>
    </source>
</evidence>
<evidence type="ECO:0000259" key="2">
    <source>
        <dbReference type="Pfam" id="PF00296"/>
    </source>
</evidence>
<dbReference type="Proteomes" id="UP001432062">
    <property type="component" value="Chromosome"/>
</dbReference>